<dbReference type="NCBIfam" id="TIGR01730">
    <property type="entry name" value="RND_mfp"/>
    <property type="match status" value="1"/>
</dbReference>
<sequence length="423" mass="43535">MRALFSYGLALLILLGAGAWLATGTLVVGGSGPGNGERPIVSVIEGQDHGPLHETLANAGVLAEHPEPETDPRLTIAQRNEEASGSDEALAKVRTVTYTAKPMQIDVPLRGRTQAKSSVGALAETAGIVDEVHVTKGEQVAVGDALCTLDRGTRAAAVAQAQAGLEQANAGLNQAQLDFDTNADLRERGLAAPNTGRAVEVALSGARASVSSAQAALDNAQQELDRTEIKAKVAGVVQDPVAVAGAMLPQGQACATIVQLNPMKFVGQVPESRIDLARTGLDAVVKTVSGAQAEGKVTFISATADDATRSFPVEIEFANDELSFRDGATAQAVVTLGSAQGQLLPQSVLTLDEAGTLGVRTVEDGKVAFHEITIVSDTRDGVWVTGLPETIDVITVGQENVSAGQAVDASSDENAPAVSEESV</sequence>
<dbReference type="PANTHER" id="PTHR30469">
    <property type="entry name" value="MULTIDRUG RESISTANCE PROTEIN MDTA"/>
    <property type="match status" value="1"/>
</dbReference>
<accession>A0AAJ5VRP9</accession>
<dbReference type="Gene3D" id="1.10.287.470">
    <property type="entry name" value="Helix hairpin bin"/>
    <property type="match status" value="1"/>
</dbReference>
<feature type="domain" description="CusB-like beta-barrel" evidence="4">
    <location>
        <begin position="268"/>
        <end position="334"/>
    </location>
</feature>
<organism evidence="5 6">
    <name type="scientific">Candidatus Devosia phytovorans</name>
    <dbReference type="NCBI Taxonomy" id="3121372"/>
    <lineage>
        <taxon>Bacteria</taxon>
        <taxon>Pseudomonadati</taxon>
        <taxon>Pseudomonadota</taxon>
        <taxon>Alphaproteobacteria</taxon>
        <taxon>Hyphomicrobiales</taxon>
        <taxon>Devosiaceae</taxon>
        <taxon>Devosia</taxon>
    </lineage>
</organism>
<dbReference type="GO" id="GO:1990281">
    <property type="term" value="C:efflux pump complex"/>
    <property type="evidence" value="ECO:0007669"/>
    <property type="project" value="TreeGrafter"/>
</dbReference>
<dbReference type="Pfam" id="PF25954">
    <property type="entry name" value="Beta-barrel_RND_2"/>
    <property type="match status" value="1"/>
</dbReference>
<dbReference type="AlphaFoldDB" id="A0AAJ5VRP9"/>
<dbReference type="InterPro" id="IPR006143">
    <property type="entry name" value="RND_pump_MFP"/>
</dbReference>
<gene>
    <name evidence="5" type="ORF">P0Y65_10820</name>
</gene>
<dbReference type="SUPFAM" id="SSF111369">
    <property type="entry name" value="HlyD-like secretion proteins"/>
    <property type="match status" value="1"/>
</dbReference>
<dbReference type="Gene3D" id="2.40.420.20">
    <property type="match status" value="1"/>
</dbReference>
<dbReference type="GO" id="GO:0015562">
    <property type="term" value="F:efflux transmembrane transporter activity"/>
    <property type="evidence" value="ECO:0007669"/>
    <property type="project" value="TreeGrafter"/>
</dbReference>
<evidence type="ECO:0000256" key="3">
    <source>
        <dbReference type="SAM" id="MobiDB-lite"/>
    </source>
</evidence>
<dbReference type="InterPro" id="IPR058792">
    <property type="entry name" value="Beta-barrel_RND_2"/>
</dbReference>
<protein>
    <submittedName>
        <fullName evidence="5">Efflux RND transporter periplasmic adaptor subunit</fullName>
    </submittedName>
</protein>
<feature type="coiled-coil region" evidence="2">
    <location>
        <begin position="203"/>
        <end position="230"/>
    </location>
</feature>
<name>A0AAJ5VRP9_9HYPH</name>
<evidence type="ECO:0000256" key="2">
    <source>
        <dbReference type="SAM" id="Coils"/>
    </source>
</evidence>
<dbReference type="Gene3D" id="2.40.50.100">
    <property type="match status" value="1"/>
</dbReference>
<evidence type="ECO:0000259" key="4">
    <source>
        <dbReference type="Pfam" id="PF25954"/>
    </source>
</evidence>
<dbReference type="PANTHER" id="PTHR30469:SF29">
    <property type="entry name" value="BLR2860 PROTEIN"/>
    <property type="match status" value="1"/>
</dbReference>
<dbReference type="Proteomes" id="UP001217476">
    <property type="component" value="Chromosome"/>
</dbReference>
<reference evidence="5" key="1">
    <citation type="submission" date="2023-03" db="EMBL/GenBank/DDBJ databases">
        <title>Andean soil-derived lignocellulolytic bacterial consortium as a source of novel taxa and putative plastic-active enzymes.</title>
        <authorList>
            <person name="Diaz-Garcia L."/>
            <person name="Chuvochina M."/>
            <person name="Feuerriegel G."/>
            <person name="Bunk B."/>
            <person name="Sproer C."/>
            <person name="Streit W.R."/>
            <person name="Rodriguez L.M."/>
            <person name="Overmann J."/>
            <person name="Jimenez D.J."/>
        </authorList>
    </citation>
    <scope>NUCLEOTIDE SEQUENCE</scope>
    <source>
        <strain evidence="5">MAG 4196</strain>
    </source>
</reference>
<feature type="region of interest" description="Disordered" evidence="3">
    <location>
        <begin position="404"/>
        <end position="423"/>
    </location>
</feature>
<dbReference type="Gene3D" id="2.40.30.170">
    <property type="match status" value="1"/>
</dbReference>
<comment type="similarity">
    <text evidence="1">Belongs to the membrane fusion protein (MFP) (TC 8.A.1) family.</text>
</comment>
<evidence type="ECO:0000313" key="5">
    <source>
        <dbReference type="EMBL" id="WEK02700.1"/>
    </source>
</evidence>
<dbReference type="EMBL" id="CP119312">
    <property type="protein sequence ID" value="WEK02700.1"/>
    <property type="molecule type" value="Genomic_DNA"/>
</dbReference>
<keyword evidence="2" id="KW-0175">Coiled coil</keyword>
<proteinExistence type="inferred from homology"/>
<evidence type="ECO:0000313" key="6">
    <source>
        <dbReference type="Proteomes" id="UP001217476"/>
    </source>
</evidence>
<evidence type="ECO:0000256" key="1">
    <source>
        <dbReference type="ARBA" id="ARBA00009477"/>
    </source>
</evidence>